<feature type="transmembrane region" description="Helical" evidence="1">
    <location>
        <begin position="44"/>
        <end position="63"/>
    </location>
</feature>
<dbReference type="OrthoDB" id="9803232at2"/>
<accession>A0A4S2DPC2</accession>
<evidence type="ECO:0000313" key="3">
    <source>
        <dbReference type="Proteomes" id="UP000306888"/>
    </source>
</evidence>
<keyword evidence="1" id="KW-1133">Transmembrane helix</keyword>
<keyword evidence="1" id="KW-0812">Transmembrane</keyword>
<gene>
    <name evidence="2" type="ORF">E5347_05345</name>
</gene>
<proteinExistence type="predicted"/>
<dbReference type="RefSeq" id="WP_136005301.1">
    <property type="nucleotide sequence ID" value="NZ_SRYR01000001.1"/>
</dbReference>
<feature type="transmembrane region" description="Helical" evidence="1">
    <location>
        <begin position="105"/>
        <end position="123"/>
    </location>
</feature>
<feature type="transmembrane region" description="Helical" evidence="1">
    <location>
        <begin position="6"/>
        <end position="24"/>
    </location>
</feature>
<evidence type="ECO:0000256" key="1">
    <source>
        <dbReference type="SAM" id="Phobius"/>
    </source>
</evidence>
<name>A0A4S2DPC2_9CLOT</name>
<comment type="caution">
    <text evidence="2">The sequence shown here is derived from an EMBL/GenBank/DDBJ whole genome shotgun (WGS) entry which is preliminary data.</text>
</comment>
<reference evidence="2 3" key="1">
    <citation type="submission" date="2019-04" db="EMBL/GenBank/DDBJ databases">
        <title>Microbes associate with the intestines of laboratory mice.</title>
        <authorList>
            <person name="Navarre W."/>
            <person name="Wong E."/>
            <person name="Huang K."/>
            <person name="Tropini C."/>
            <person name="Ng K."/>
            <person name="Yu B."/>
        </authorList>
    </citation>
    <scope>NUCLEOTIDE SEQUENCE [LARGE SCALE GENOMIC DNA]</scope>
    <source>
        <strain evidence="2 3">NM50_B9-20</strain>
    </source>
</reference>
<dbReference type="AlphaFoldDB" id="A0A4S2DPC2"/>
<feature type="transmembrane region" description="Helical" evidence="1">
    <location>
        <begin position="75"/>
        <end position="93"/>
    </location>
</feature>
<organism evidence="2 3">
    <name type="scientific">Clostridium sartagoforme</name>
    <dbReference type="NCBI Taxonomy" id="84031"/>
    <lineage>
        <taxon>Bacteria</taxon>
        <taxon>Bacillati</taxon>
        <taxon>Bacillota</taxon>
        <taxon>Clostridia</taxon>
        <taxon>Eubacteriales</taxon>
        <taxon>Clostridiaceae</taxon>
        <taxon>Clostridium</taxon>
    </lineage>
</organism>
<protein>
    <submittedName>
        <fullName evidence="2">Uncharacterized protein</fullName>
    </submittedName>
</protein>
<keyword evidence="3" id="KW-1185">Reference proteome</keyword>
<evidence type="ECO:0000313" key="2">
    <source>
        <dbReference type="EMBL" id="TGY44239.1"/>
    </source>
</evidence>
<dbReference type="Proteomes" id="UP000306888">
    <property type="component" value="Unassembled WGS sequence"/>
</dbReference>
<sequence>MFSIIGAILFSIVAILTILVAIGLPLGEFTMGGQHKILPNRYRVMAGISVFIQIFAIIIVLQTDGFIPLWFSLKVTKYICAFFAGYLLLNTIMNLMSRSKKERNIMTPLSFITAICFWITVFSN</sequence>
<dbReference type="EMBL" id="SRYR01000001">
    <property type="protein sequence ID" value="TGY44239.1"/>
    <property type="molecule type" value="Genomic_DNA"/>
</dbReference>
<keyword evidence="1" id="KW-0472">Membrane</keyword>